<dbReference type="Gene3D" id="1.10.630.10">
    <property type="entry name" value="Cytochrome P450"/>
    <property type="match status" value="1"/>
</dbReference>
<evidence type="ECO:0000313" key="8">
    <source>
        <dbReference type="Proteomes" id="UP001175000"/>
    </source>
</evidence>
<comment type="similarity">
    <text evidence="1">Belongs to the cytochrome P450 family.</text>
</comment>
<evidence type="ECO:0000313" key="7">
    <source>
        <dbReference type="EMBL" id="KAK0611358.1"/>
    </source>
</evidence>
<keyword evidence="3 5" id="KW-0479">Metal-binding</keyword>
<dbReference type="GO" id="GO:0020037">
    <property type="term" value="F:heme binding"/>
    <property type="evidence" value="ECO:0007669"/>
    <property type="project" value="InterPro"/>
</dbReference>
<keyword evidence="6" id="KW-1133">Transmembrane helix</keyword>
<comment type="cofactor">
    <cofactor evidence="5">
        <name>heme</name>
        <dbReference type="ChEBI" id="CHEBI:30413"/>
    </cofactor>
</comment>
<dbReference type="Pfam" id="PF00067">
    <property type="entry name" value="p450"/>
    <property type="match status" value="1"/>
</dbReference>
<evidence type="ECO:0000256" key="2">
    <source>
        <dbReference type="ARBA" id="ARBA00022617"/>
    </source>
</evidence>
<dbReference type="PANTHER" id="PTHR24305:SF166">
    <property type="entry name" value="CYTOCHROME P450 12A4, MITOCHONDRIAL-RELATED"/>
    <property type="match status" value="1"/>
</dbReference>
<comment type="caution">
    <text evidence="7">The sequence shown here is derived from an EMBL/GenBank/DDBJ whole genome shotgun (WGS) entry which is preliminary data.</text>
</comment>
<keyword evidence="8" id="KW-1185">Reference proteome</keyword>
<dbReference type="PRINTS" id="PR00463">
    <property type="entry name" value="EP450I"/>
</dbReference>
<evidence type="ECO:0000256" key="3">
    <source>
        <dbReference type="ARBA" id="ARBA00022723"/>
    </source>
</evidence>
<reference evidence="7" key="1">
    <citation type="submission" date="2023-06" db="EMBL/GenBank/DDBJ databases">
        <title>Genome-scale phylogeny and comparative genomics of the fungal order Sordariales.</title>
        <authorList>
            <consortium name="Lawrence Berkeley National Laboratory"/>
            <person name="Hensen N."/>
            <person name="Bonometti L."/>
            <person name="Westerberg I."/>
            <person name="Brannstrom I.O."/>
            <person name="Guillou S."/>
            <person name="Cros-Aarteil S."/>
            <person name="Calhoun S."/>
            <person name="Haridas S."/>
            <person name="Kuo A."/>
            <person name="Mondo S."/>
            <person name="Pangilinan J."/>
            <person name="Riley R."/>
            <person name="Labutti K."/>
            <person name="Andreopoulos B."/>
            <person name="Lipzen A."/>
            <person name="Chen C."/>
            <person name="Yanf M."/>
            <person name="Daum C."/>
            <person name="Ng V."/>
            <person name="Clum A."/>
            <person name="Steindorff A."/>
            <person name="Ohm R."/>
            <person name="Martin F."/>
            <person name="Silar P."/>
            <person name="Natvig D."/>
            <person name="Lalanne C."/>
            <person name="Gautier V."/>
            <person name="Ament-Velasquez S.L."/>
            <person name="Kruys A."/>
            <person name="Hutchinson M.I."/>
            <person name="Powell A.J."/>
            <person name="Barry K."/>
            <person name="Miller A.N."/>
            <person name="Grigoriev I.V."/>
            <person name="Debuchy R."/>
            <person name="Gladieux P."/>
            <person name="Thoren M.H."/>
            <person name="Johannesson H."/>
        </authorList>
    </citation>
    <scope>NUCLEOTIDE SEQUENCE</scope>
    <source>
        <strain evidence="7">CBS 606.72</strain>
    </source>
</reference>
<dbReference type="EMBL" id="JAULSU010000007">
    <property type="protein sequence ID" value="KAK0611358.1"/>
    <property type="molecule type" value="Genomic_DNA"/>
</dbReference>
<evidence type="ECO:0000256" key="6">
    <source>
        <dbReference type="SAM" id="Phobius"/>
    </source>
</evidence>
<keyword evidence="6" id="KW-0472">Membrane</keyword>
<dbReference type="InterPro" id="IPR050121">
    <property type="entry name" value="Cytochrome_P450_monoxygenase"/>
</dbReference>
<accession>A0AA39U2X5</accession>
<keyword evidence="4 5" id="KW-0408">Iron</keyword>
<evidence type="ECO:0000256" key="5">
    <source>
        <dbReference type="PIRSR" id="PIRSR602401-1"/>
    </source>
</evidence>
<sequence>MRTRLHLAASAIGALSLQPLSEAFTFTTLQTFLVTFLAIFTGRAVYHLWVYPNFFSPLRHLPGPKDHHFLLGHATNQFFSGNPNEPYLSWVTKWPDTQMIRYFTSGNSEAILVTGLDAFRDILSVKPYSFVKPELYKRLLGPIVGKGLVFAEGDEHKGHRKVMAGPFALNKLKQLIPVFKEKAEHLSDYFDRAIEADGGIVEPVAKTYTSITLDIIGVAALGVDLRNLEAPTPFHECYSRVFDPPVLGQALMAIDLFIPIRWVPLEENKKYLAYSAEVHRMTLEVVRDRIRELTDERGKLIATDRKDLLTFLIQETYEAENPWTEREYLGHMLNMLAAGHETTASALQWATYALAEYPEVQKRLRGEILEMLKATPNPGYAELESLKYLNNFSKEVLRVWCPAIESPREAAEDVLVNGVLIPKGTHILLMPAAIQRNPSIWGKDEDRFNPDRWDEKKVDAHAFAAFFQGPRQCIGRVFSIIEFKLILVEILSKFQFKALSTENIVLINPSPLLRPSGGLRAKVSRLRA</sequence>
<evidence type="ECO:0000256" key="1">
    <source>
        <dbReference type="ARBA" id="ARBA00010617"/>
    </source>
</evidence>
<dbReference type="InterPro" id="IPR036396">
    <property type="entry name" value="Cyt_P450_sf"/>
</dbReference>
<dbReference type="PANTHER" id="PTHR24305">
    <property type="entry name" value="CYTOCHROME P450"/>
    <property type="match status" value="1"/>
</dbReference>
<dbReference type="GO" id="GO:0004497">
    <property type="term" value="F:monooxygenase activity"/>
    <property type="evidence" value="ECO:0007669"/>
    <property type="project" value="InterPro"/>
</dbReference>
<feature type="binding site" description="axial binding residue" evidence="5">
    <location>
        <position position="473"/>
    </location>
    <ligand>
        <name>heme</name>
        <dbReference type="ChEBI" id="CHEBI:30413"/>
    </ligand>
    <ligandPart>
        <name>Fe</name>
        <dbReference type="ChEBI" id="CHEBI:18248"/>
    </ligandPart>
</feature>
<dbReference type="InterPro" id="IPR002401">
    <property type="entry name" value="Cyt_P450_E_grp-I"/>
</dbReference>
<name>A0AA39U2X5_9PEZI</name>
<protein>
    <submittedName>
        <fullName evidence="7">Cytochrome P450</fullName>
    </submittedName>
</protein>
<proteinExistence type="inferred from homology"/>
<evidence type="ECO:0000256" key="4">
    <source>
        <dbReference type="ARBA" id="ARBA00023004"/>
    </source>
</evidence>
<dbReference type="InterPro" id="IPR001128">
    <property type="entry name" value="Cyt_P450"/>
</dbReference>
<gene>
    <name evidence="7" type="ORF">B0T14DRAFT_440592</name>
</gene>
<dbReference type="Proteomes" id="UP001175000">
    <property type="component" value="Unassembled WGS sequence"/>
</dbReference>
<dbReference type="GO" id="GO:0016705">
    <property type="term" value="F:oxidoreductase activity, acting on paired donors, with incorporation or reduction of molecular oxygen"/>
    <property type="evidence" value="ECO:0007669"/>
    <property type="project" value="InterPro"/>
</dbReference>
<keyword evidence="6" id="KW-0812">Transmembrane</keyword>
<feature type="transmembrane region" description="Helical" evidence="6">
    <location>
        <begin position="33"/>
        <end position="51"/>
    </location>
</feature>
<dbReference type="SUPFAM" id="SSF48264">
    <property type="entry name" value="Cytochrome P450"/>
    <property type="match status" value="1"/>
</dbReference>
<keyword evidence="2 5" id="KW-0349">Heme</keyword>
<dbReference type="AlphaFoldDB" id="A0AA39U2X5"/>
<dbReference type="GO" id="GO:0005506">
    <property type="term" value="F:iron ion binding"/>
    <property type="evidence" value="ECO:0007669"/>
    <property type="project" value="InterPro"/>
</dbReference>
<dbReference type="PRINTS" id="PR00385">
    <property type="entry name" value="P450"/>
</dbReference>
<organism evidence="7 8">
    <name type="scientific">Immersiella caudata</name>
    <dbReference type="NCBI Taxonomy" id="314043"/>
    <lineage>
        <taxon>Eukaryota</taxon>
        <taxon>Fungi</taxon>
        <taxon>Dikarya</taxon>
        <taxon>Ascomycota</taxon>
        <taxon>Pezizomycotina</taxon>
        <taxon>Sordariomycetes</taxon>
        <taxon>Sordariomycetidae</taxon>
        <taxon>Sordariales</taxon>
        <taxon>Lasiosphaeriaceae</taxon>
        <taxon>Immersiella</taxon>
    </lineage>
</organism>